<feature type="transmembrane region" description="Helical" evidence="4">
    <location>
        <begin position="53"/>
        <end position="70"/>
    </location>
</feature>
<organism evidence="6 7">
    <name type="scientific">Sinanodonta woodiana</name>
    <name type="common">Chinese pond mussel</name>
    <name type="synonym">Anodonta woodiana</name>
    <dbReference type="NCBI Taxonomy" id="1069815"/>
    <lineage>
        <taxon>Eukaryota</taxon>
        <taxon>Metazoa</taxon>
        <taxon>Spiralia</taxon>
        <taxon>Lophotrochozoa</taxon>
        <taxon>Mollusca</taxon>
        <taxon>Bivalvia</taxon>
        <taxon>Autobranchia</taxon>
        <taxon>Heteroconchia</taxon>
        <taxon>Palaeoheterodonta</taxon>
        <taxon>Unionida</taxon>
        <taxon>Unionoidea</taxon>
        <taxon>Unionidae</taxon>
        <taxon>Unioninae</taxon>
        <taxon>Sinanodonta</taxon>
    </lineage>
</organism>
<comment type="similarity">
    <text evidence="1">Belongs to the 1-acyl-sn-glycerol-3-phosphate acyltransferase family.</text>
</comment>
<dbReference type="InterPro" id="IPR002123">
    <property type="entry name" value="Plipid/glycerol_acylTrfase"/>
</dbReference>
<evidence type="ECO:0000256" key="3">
    <source>
        <dbReference type="ARBA" id="ARBA00023315"/>
    </source>
</evidence>
<dbReference type="EMBL" id="JBJQND010000008">
    <property type="protein sequence ID" value="KAL3868743.1"/>
    <property type="molecule type" value="Genomic_DNA"/>
</dbReference>
<evidence type="ECO:0000313" key="6">
    <source>
        <dbReference type="EMBL" id="KAL3868741.1"/>
    </source>
</evidence>
<evidence type="ECO:0000256" key="1">
    <source>
        <dbReference type="ARBA" id="ARBA00008655"/>
    </source>
</evidence>
<dbReference type="AlphaFoldDB" id="A0ABD3W524"/>
<proteinExistence type="inferred from homology"/>
<evidence type="ECO:0000313" key="7">
    <source>
        <dbReference type="Proteomes" id="UP001634394"/>
    </source>
</evidence>
<accession>A0ABD3W524</accession>
<keyword evidence="4" id="KW-1133">Transmembrane helix</keyword>
<dbReference type="PANTHER" id="PTHR10983">
    <property type="entry name" value="1-ACYLGLYCEROL-3-PHOSPHATE ACYLTRANSFERASE-RELATED"/>
    <property type="match status" value="1"/>
</dbReference>
<comment type="caution">
    <text evidence="6">The sequence shown here is derived from an EMBL/GenBank/DDBJ whole genome shotgun (WGS) entry which is preliminary data.</text>
</comment>
<dbReference type="EMBL" id="JBJQND010000008">
    <property type="protein sequence ID" value="KAL3868744.1"/>
    <property type="molecule type" value="Genomic_DNA"/>
</dbReference>
<feature type="domain" description="Phospholipid/glycerol acyltransferase" evidence="5">
    <location>
        <begin position="90"/>
        <end position="215"/>
    </location>
</feature>
<keyword evidence="3" id="KW-0012">Acyltransferase</keyword>
<evidence type="ECO:0000259" key="5">
    <source>
        <dbReference type="SMART" id="SM00563"/>
    </source>
</evidence>
<dbReference type="Proteomes" id="UP001634394">
    <property type="component" value="Unassembled WGS sequence"/>
</dbReference>
<name>A0ABD3W524_SINWO</name>
<keyword evidence="2" id="KW-0808">Transferase</keyword>
<keyword evidence="4" id="KW-0812">Transmembrane</keyword>
<keyword evidence="7" id="KW-1185">Reference proteome</keyword>
<dbReference type="Pfam" id="PF01553">
    <property type="entry name" value="Acyltransferase"/>
    <property type="match status" value="1"/>
</dbReference>
<dbReference type="CDD" id="cd07990">
    <property type="entry name" value="LPLAT_LCLAT1-like"/>
    <property type="match status" value="1"/>
</dbReference>
<gene>
    <name evidence="6" type="ORF">ACJMK2_041510</name>
</gene>
<sequence length="368" mass="42045">MMLSLVVHIRSLQWVVPAAIMMGSAPCFFSLWSAWRVISAILPRRVYIKGDDLLFSVYMRLVLFFFHTYARVKIQVYGDIDVLYSKKENAVYISNHQCTVDWVIAVMLASQQGSLGSIRFVLKDGLRFFPLYGFYFKQHSCIFVKRSGKFKPENAQRDIAKLKTNQLPTWLVIFPEGTRFKPDLQENKEKIDMFAIEQGVSKFDHVLIPRLKALQLSLQEIGDYVDAVYDVTIAYSNTQDVETGTRTSAPGMPEFLQKSSPEVHIHFKKFLVSDVPKEESKLKEWLFERFMQKDLLLSHFYSKNPDEHGKFPGNSQVLQIGKRSTLPALIFFGSCLAGVLATSEGRSLYWKVALFGTVGGCVWMSLTS</sequence>
<evidence type="ECO:0000256" key="2">
    <source>
        <dbReference type="ARBA" id="ARBA00022679"/>
    </source>
</evidence>
<dbReference type="SUPFAM" id="SSF69593">
    <property type="entry name" value="Glycerol-3-phosphate (1)-acyltransferase"/>
    <property type="match status" value="1"/>
</dbReference>
<protein>
    <recommendedName>
        <fullName evidence="5">Phospholipid/glycerol acyltransferase domain-containing protein</fullName>
    </recommendedName>
</protein>
<dbReference type="GO" id="GO:0016746">
    <property type="term" value="F:acyltransferase activity"/>
    <property type="evidence" value="ECO:0007669"/>
    <property type="project" value="UniProtKB-KW"/>
</dbReference>
<dbReference type="EMBL" id="JBJQND010000008">
    <property type="protein sequence ID" value="KAL3868742.1"/>
    <property type="molecule type" value="Genomic_DNA"/>
</dbReference>
<dbReference type="PANTHER" id="PTHR10983:SF73">
    <property type="entry name" value="1-ACYL-SN-GLYCEROL-3-PHOSPHATE ACYLTRANSFERASE EPSILON"/>
    <property type="match status" value="1"/>
</dbReference>
<dbReference type="InterPro" id="IPR032098">
    <property type="entry name" value="Acyltransf_C"/>
</dbReference>
<dbReference type="EMBL" id="JBJQND010000008">
    <property type="protein sequence ID" value="KAL3868741.1"/>
    <property type="molecule type" value="Genomic_DNA"/>
</dbReference>
<keyword evidence="4" id="KW-0472">Membrane</keyword>
<dbReference type="SMART" id="SM00563">
    <property type="entry name" value="PlsC"/>
    <property type="match status" value="1"/>
</dbReference>
<evidence type="ECO:0000256" key="4">
    <source>
        <dbReference type="SAM" id="Phobius"/>
    </source>
</evidence>
<dbReference type="Pfam" id="PF16076">
    <property type="entry name" value="Acyltransf_C"/>
    <property type="match status" value="1"/>
</dbReference>
<feature type="transmembrane region" description="Helical" evidence="4">
    <location>
        <begin position="12"/>
        <end position="33"/>
    </location>
</feature>
<reference evidence="6 7" key="1">
    <citation type="submission" date="2024-11" db="EMBL/GenBank/DDBJ databases">
        <title>Chromosome-level genome assembly of the freshwater bivalve Anodonta woodiana.</title>
        <authorList>
            <person name="Chen X."/>
        </authorList>
    </citation>
    <scope>NUCLEOTIDE SEQUENCE [LARGE SCALE GENOMIC DNA]</scope>
    <source>
        <strain evidence="6">MN2024</strain>
        <tissue evidence="6">Gills</tissue>
    </source>
</reference>